<accession>X0TJN0</accession>
<reference evidence="2" key="1">
    <citation type="journal article" date="2014" name="Front. Microbiol.">
        <title>High frequency of phylogenetically diverse reductive dehalogenase-homologous genes in deep subseafloor sedimentary metagenomes.</title>
        <authorList>
            <person name="Kawai M."/>
            <person name="Futagami T."/>
            <person name="Toyoda A."/>
            <person name="Takaki Y."/>
            <person name="Nishi S."/>
            <person name="Hori S."/>
            <person name="Arai W."/>
            <person name="Tsubouchi T."/>
            <person name="Morono Y."/>
            <person name="Uchiyama I."/>
            <person name="Ito T."/>
            <person name="Fujiyama A."/>
            <person name="Inagaki F."/>
            <person name="Takami H."/>
        </authorList>
    </citation>
    <scope>NUCLEOTIDE SEQUENCE</scope>
    <source>
        <strain evidence="2">Expedition CK06-06</strain>
    </source>
</reference>
<proteinExistence type="predicted"/>
<name>X0TJN0_9ZZZZ</name>
<evidence type="ECO:0000313" key="2">
    <source>
        <dbReference type="EMBL" id="GAF76310.1"/>
    </source>
</evidence>
<gene>
    <name evidence="2" type="ORF">S01H1_05806</name>
</gene>
<comment type="caution">
    <text evidence="2">The sequence shown here is derived from an EMBL/GenBank/DDBJ whole genome shotgun (WGS) entry which is preliminary data.</text>
</comment>
<dbReference type="AlphaFoldDB" id="X0TJN0"/>
<evidence type="ECO:0000256" key="1">
    <source>
        <dbReference type="SAM" id="MobiDB-lite"/>
    </source>
</evidence>
<dbReference type="EMBL" id="BARS01003018">
    <property type="protein sequence ID" value="GAF76310.1"/>
    <property type="molecule type" value="Genomic_DNA"/>
</dbReference>
<protein>
    <submittedName>
        <fullName evidence="2">Uncharacterized protein</fullName>
    </submittedName>
</protein>
<sequence>MSNPASDGIYLTKEYYENFLPTDLQWSVTKVDNDFTLYDLFCLVYQIEVIIPGICATFGMSKFGAFWDQINRPRDPDDIDDVAYLELYWSPEYDSRTTEKTGKPTDQKPIKGLDDGGKNYWDNPKICEMPNLMRFHGIGPGCPSKDYHECDKNCPTETPYGVEFSPINNLAHLPIRVSPKVEFYPPFVESDRDFKRTGFNLTIQPTLWCFITSIFWELTFAGTTPHAVANHYQEISNRMDEAKTHMKQINKKDMEEMV</sequence>
<feature type="region of interest" description="Disordered" evidence="1">
    <location>
        <begin position="95"/>
        <end position="116"/>
    </location>
</feature>
<organism evidence="2">
    <name type="scientific">marine sediment metagenome</name>
    <dbReference type="NCBI Taxonomy" id="412755"/>
    <lineage>
        <taxon>unclassified sequences</taxon>
        <taxon>metagenomes</taxon>
        <taxon>ecological metagenomes</taxon>
    </lineage>
</organism>